<feature type="compositionally biased region" description="Polar residues" evidence="5">
    <location>
        <begin position="44"/>
        <end position="59"/>
    </location>
</feature>
<reference evidence="7 8" key="1">
    <citation type="journal article" date="2019" name="Nat. Ecol. Evol.">
        <title>Megaphylogeny resolves global patterns of mushroom evolution.</title>
        <authorList>
            <person name="Varga T."/>
            <person name="Krizsan K."/>
            <person name="Foldi C."/>
            <person name="Dima B."/>
            <person name="Sanchez-Garcia M."/>
            <person name="Sanchez-Ramirez S."/>
            <person name="Szollosi G.J."/>
            <person name="Szarkandi J.G."/>
            <person name="Papp V."/>
            <person name="Albert L."/>
            <person name="Andreopoulos W."/>
            <person name="Angelini C."/>
            <person name="Antonin V."/>
            <person name="Barry K.W."/>
            <person name="Bougher N.L."/>
            <person name="Buchanan P."/>
            <person name="Buyck B."/>
            <person name="Bense V."/>
            <person name="Catcheside P."/>
            <person name="Chovatia M."/>
            <person name="Cooper J."/>
            <person name="Damon W."/>
            <person name="Desjardin D."/>
            <person name="Finy P."/>
            <person name="Geml J."/>
            <person name="Haridas S."/>
            <person name="Hughes K."/>
            <person name="Justo A."/>
            <person name="Karasinski D."/>
            <person name="Kautmanova I."/>
            <person name="Kiss B."/>
            <person name="Kocsube S."/>
            <person name="Kotiranta H."/>
            <person name="LaButti K.M."/>
            <person name="Lechner B.E."/>
            <person name="Liimatainen K."/>
            <person name="Lipzen A."/>
            <person name="Lukacs Z."/>
            <person name="Mihaltcheva S."/>
            <person name="Morgado L.N."/>
            <person name="Niskanen T."/>
            <person name="Noordeloos M.E."/>
            <person name="Ohm R.A."/>
            <person name="Ortiz-Santana B."/>
            <person name="Ovrebo C."/>
            <person name="Racz N."/>
            <person name="Riley R."/>
            <person name="Savchenko A."/>
            <person name="Shiryaev A."/>
            <person name="Soop K."/>
            <person name="Spirin V."/>
            <person name="Szebenyi C."/>
            <person name="Tomsovsky M."/>
            <person name="Tulloss R.E."/>
            <person name="Uehling J."/>
            <person name="Grigoriev I.V."/>
            <person name="Vagvolgyi C."/>
            <person name="Papp T."/>
            <person name="Martin F.M."/>
            <person name="Miettinen O."/>
            <person name="Hibbett D.S."/>
            <person name="Nagy L.G."/>
        </authorList>
    </citation>
    <scope>NUCLEOTIDE SEQUENCE [LARGE SCALE GENOMIC DNA]</scope>
    <source>
        <strain evidence="7 8">CBS 166.37</strain>
    </source>
</reference>
<evidence type="ECO:0000259" key="6">
    <source>
        <dbReference type="Pfam" id="PF15456"/>
    </source>
</evidence>
<feature type="coiled-coil region" evidence="4">
    <location>
        <begin position="871"/>
        <end position="898"/>
    </location>
</feature>
<evidence type="ECO:0000313" key="7">
    <source>
        <dbReference type="EMBL" id="TFK43828.1"/>
    </source>
</evidence>
<feature type="region of interest" description="Disordered" evidence="5">
    <location>
        <begin position="274"/>
        <end position="309"/>
    </location>
</feature>
<feature type="compositionally biased region" description="Polar residues" evidence="5">
    <location>
        <begin position="692"/>
        <end position="708"/>
    </location>
</feature>
<dbReference type="GO" id="GO:0006888">
    <property type="term" value="P:endoplasmic reticulum to Golgi vesicle-mediated transport"/>
    <property type="evidence" value="ECO:0007669"/>
    <property type="project" value="TreeGrafter"/>
</dbReference>
<dbReference type="Proteomes" id="UP000308652">
    <property type="component" value="Unassembled WGS sequence"/>
</dbReference>
<keyword evidence="2" id="KW-0333">Golgi apparatus</keyword>
<evidence type="ECO:0000256" key="3">
    <source>
        <dbReference type="ARBA" id="ARBA00023054"/>
    </source>
</evidence>
<sequence>MNGVRRLLGTATGSSPPSPAQDQQSTAPLAFSSKAGPSWPPASPTVTQQSALPTDSPKASTAALFLKKDRQKSQPPADDDTPNSSFQSNRYSSRTTDSSFSSPNRSFNGPGSPISGPSSPRVQPNRLITRKSVTADGEYKRNSGPMNTRDELLMSLLASEAVVESRDFQILSSEEVEELKKEHQVLQSRLGAMSKKVSLETKIRDAAVSLSKVNASHKKVSKQTEEQLEAANRRVEAAQKELWRVSERANEVHKKLMEHRAGVLSLSVRSMEKKMAPNGDDSGYDSSNRSTLMSPTTSSMTGTSSSSKSRFDGAHLFAGHADTIVPKRKLSAEAAAAEITALEEKLKAATSSLAAASKKQVEMTRELSLMQLEKQEVETMMGMDLQTAEETILALEKELPRLEGMDEEVKKLMQERNEWEEERKKLEDKARLVEPLQSRLSDLEARNGDAEGTEKLLAQVRMEAEREIEAKEKLINALREEYEAEREAWDHERADMEDDKIEDLTRLQDEMDRLRDEDAAALQKANAELDSGLAVLQNLVKQHGIVLFSRDGSLQGMLESVGTHLEGVHAKLEGYVKAQGEWEAARRRLEDDVRSGLDKREAMAKELEEVRRERDLARRDTMTLESRVKLADAMGSTRSPITPISTFPPEFPITTDLDAAKIISILTPLWQILPSPEARAAKFSTPRPYRTGSPTPNGNSSNTPTSLSDLDVRSLKSLYDSRQTPTSPRMGNGAFSIEGFAQRVQALINDDRALIERLVRFAQAHDLLKKNAERAQKLAQEGNTALETYQKQVRILEERNMSMAARQAAMQEEVQQFQEAVDRISAQKSEVEMLAAEQAETCRQLSEANDVLSARTLTLAEEAASAPEMVRKQLETQLTECKNALAAAQDEIDAMRTSEQSQRIALLDELNSMQTENGALRAQLRAVKK</sequence>
<evidence type="ECO:0000256" key="2">
    <source>
        <dbReference type="ARBA" id="ARBA00023034"/>
    </source>
</evidence>
<feature type="coiled-coil region" evidence="4">
    <location>
        <begin position="600"/>
        <end position="627"/>
    </location>
</feature>
<comment type="subcellular location">
    <subcellularLocation>
        <location evidence="1">Golgi apparatus</location>
    </subcellularLocation>
</comment>
<feature type="compositionally biased region" description="Low complexity" evidence="5">
    <location>
        <begin position="290"/>
        <end position="308"/>
    </location>
</feature>
<keyword evidence="3 4" id="KW-0175">Coiled coil</keyword>
<feature type="compositionally biased region" description="Polar residues" evidence="5">
    <location>
        <begin position="82"/>
        <end position="91"/>
    </location>
</feature>
<proteinExistence type="predicted"/>
<dbReference type="GO" id="GO:0007030">
    <property type="term" value="P:Golgi organization"/>
    <property type="evidence" value="ECO:0007669"/>
    <property type="project" value="TreeGrafter"/>
</dbReference>
<feature type="domain" description="Up-regulated during septation protein 1" evidence="6">
    <location>
        <begin position="154"/>
        <end position="266"/>
    </location>
</feature>
<gene>
    <name evidence="7" type="ORF">BDQ12DRAFT_675623</name>
</gene>
<dbReference type="InterPro" id="IPR029191">
    <property type="entry name" value="Uds1"/>
</dbReference>
<feature type="region of interest" description="Disordered" evidence="5">
    <location>
        <begin position="681"/>
        <end position="709"/>
    </location>
</feature>
<dbReference type="Pfam" id="PF15456">
    <property type="entry name" value="Uds1"/>
    <property type="match status" value="1"/>
</dbReference>
<feature type="coiled-coil region" evidence="4">
    <location>
        <begin position="176"/>
        <end position="248"/>
    </location>
</feature>
<feature type="coiled-coil region" evidence="4">
    <location>
        <begin position="385"/>
        <end position="429"/>
    </location>
</feature>
<dbReference type="EMBL" id="ML213591">
    <property type="protein sequence ID" value="TFK43828.1"/>
    <property type="molecule type" value="Genomic_DNA"/>
</dbReference>
<dbReference type="STRING" id="68775.A0A5C3MIS8"/>
<organism evidence="7 8">
    <name type="scientific">Crucibulum laeve</name>
    <dbReference type="NCBI Taxonomy" id="68775"/>
    <lineage>
        <taxon>Eukaryota</taxon>
        <taxon>Fungi</taxon>
        <taxon>Dikarya</taxon>
        <taxon>Basidiomycota</taxon>
        <taxon>Agaricomycotina</taxon>
        <taxon>Agaricomycetes</taxon>
        <taxon>Agaricomycetidae</taxon>
        <taxon>Agaricales</taxon>
        <taxon>Agaricineae</taxon>
        <taxon>Nidulariaceae</taxon>
        <taxon>Crucibulum</taxon>
    </lineage>
</organism>
<evidence type="ECO:0000256" key="4">
    <source>
        <dbReference type="SAM" id="Coils"/>
    </source>
</evidence>
<name>A0A5C3MIS8_9AGAR</name>
<feature type="region of interest" description="Disordered" evidence="5">
    <location>
        <begin position="1"/>
        <end position="148"/>
    </location>
</feature>
<protein>
    <submittedName>
        <fullName evidence="7">Up-regulated during septation-domain-containing protein</fullName>
    </submittedName>
</protein>
<accession>A0A5C3MIS8</accession>
<dbReference type="OrthoDB" id="5569911at2759"/>
<dbReference type="PANTHER" id="PTHR18921:SF2">
    <property type="entry name" value="THYROID RECEPTOR-INTERACTING PROTEIN 11"/>
    <property type="match status" value="1"/>
</dbReference>
<keyword evidence="8" id="KW-1185">Reference proteome</keyword>
<evidence type="ECO:0000256" key="5">
    <source>
        <dbReference type="SAM" id="MobiDB-lite"/>
    </source>
</evidence>
<evidence type="ECO:0000313" key="8">
    <source>
        <dbReference type="Proteomes" id="UP000308652"/>
    </source>
</evidence>
<dbReference type="GO" id="GO:0005794">
    <property type="term" value="C:Golgi apparatus"/>
    <property type="evidence" value="ECO:0007669"/>
    <property type="project" value="UniProtKB-SubCell"/>
</dbReference>
<feature type="compositionally biased region" description="Low complexity" evidence="5">
    <location>
        <begin position="92"/>
        <end position="102"/>
    </location>
</feature>
<dbReference type="GO" id="GO:0031267">
    <property type="term" value="F:small GTPase binding"/>
    <property type="evidence" value="ECO:0007669"/>
    <property type="project" value="TreeGrafter"/>
</dbReference>
<feature type="compositionally biased region" description="Low complexity" evidence="5">
    <location>
        <begin position="109"/>
        <end position="120"/>
    </location>
</feature>
<dbReference type="AlphaFoldDB" id="A0A5C3MIS8"/>
<feature type="coiled-coil region" evidence="4">
    <location>
        <begin position="772"/>
        <end position="827"/>
    </location>
</feature>
<feature type="coiled-coil region" evidence="4">
    <location>
        <begin position="457"/>
        <end position="524"/>
    </location>
</feature>
<dbReference type="PANTHER" id="PTHR18921">
    <property type="entry name" value="MYOSIN HEAVY CHAIN - RELATED"/>
    <property type="match status" value="1"/>
</dbReference>
<evidence type="ECO:0000256" key="1">
    <source>
        <dbReference type="ARBA" id="ARBA00004555"/>
    </source>
</evidence>
<feature type="coiled-coil region" evidence="4">
    <location>
        <begin position="332"/>
        <end position="359"/>
    </location>
</feature>